<comment type="domain">
    <text evidence="11">The clip domain consists of 35-55 residues which are 'knitted' together usually by 3 conserved disulfide bonds forming a clip-like compact structure.</text>
</comment>
<dbReference type="MEROPS" id="S01.A64"/>
<evidence type="ECO:0000256" key="11">
    <source>
        <dbReference type="RuleBase" id="RU366078"/>
    </source>
</evidence>
<dbReference type="EMBL" id="CH902623">
    <property type="protein sequence ID" value="EDV30424.1"/>
    <property type="molecule type" value="Genomic_DNA"/>
</dbReference>
<dbReference type="PhylomeDB" id="B3MT34"/>
<reference evidence="14 15" key="1">
    <citation type="journal article" date="2007" name="Nature">
        <title>Evolution of genes and genomes on the Drosophila phylogeny.</title>
        <authorList>
            <consortium name="Drosophila 12 Genomes Consortium"/>
            <person name="Clark A.G."/>
            <person name="Eisen M.B."/>
            <person name="Smith D.R."/>
            <person name="Bergman C.M."/>
            <person name="Oliver B."/>
            <person name="Markow T.A."/>
            <person name="Kaufman T.C."/>
            <person name="Kellis M."/>
            <person name="Gelbart W."/>
            <person name="Iyer V.N."/>
            <person name="Pollard D.A."/>
            <person name="Sackton T.B."/>
            <person name="Larracuente A.M."/>
            <person name="Singh N.D."/>
            <person name="Abad J.P."/>
            <person name="Abt D.N."/>
            <person name="Adryan B."/>
            <person name="Aguade M."/>
            <person name="Akashi H."/>
            <person name="Anderson W.W."/>
            <person name="Aquadro C.F."/>
            <person name="Ardell D.H."/>
            <person name="Arguello R."/>
            <person name="Artieri C.G."/>
            <person name="Barbash D.A."/>
            <person name="Barker D."/>
            <person name="Barsanti P."/>
            <person name="Batterham P."/>
            <person name="Batzoglou S."/>
            <person name="Begun D."/>
            <person name="Bhutkar A."/>
            <person name="Blanco E."/>
            <person name="Bosak S.A."/>
            <person name="Bradley R.K."/>
            <person name="Brand A.D."/>
            <person name="Brent M.R."/>
            <person name="Brooks A.N."/>
            <person name="Brown R.H."/>
            <person name="Butlin R.K."/>
            <person name="Caggese C."/>
            <person name="Calvi B.R."/>
            <person name="Bernardo de Carvalho A."/>
            <person name="Caspi A."/>
            <person name="Castrezana S."/>
            <person name="Celniker S.E."/>
            <person name="Chang J.L."/>
            <person name="Chapple C."/>
            <person name="Chatterji S."/>
            <person name="Chinwalla A."/>
            <person name="Civetta A."/>
            <person name="Clifton S.W."/>
            <person name="Comeron J.M."/>
            <person name="Costello J.C."/>
            <person name="Coyne J.A."/>
            <person name="Daub J."/>
            <person name="David R.G."/>
            <person name="Delcher A.L."/>
            <person name="Delehaunty K."/>
            <person name="Do C.B."/>
            <person name="Ebling H."/>
            <person name="Edwards K."/>
            <person name="Eickbush T."/>
            <person name="Evans J.D."/>
            <person name="Filipski A."/>
            <person name="Findeiss S."/>
            <person name="Freyhult E."/>
            <person name="Fulton L."/>
            <person name="Fulton R."/>
            <person name="Garcia A.C."/>
            <person name="Gardiner A."/>
            <person name="Garfield D.A."/>
            <person name="Garvin B.E."/>
            <person name="Gibson G."/>
            <person name="Gilbert D."/>
            <person name="Gnerre S."/>
            <person name="Godfrey J."/>
            <person name="Good R."/>
            <person name="Gotea V."/>
            <person name="Gravely B."/>
            <person name="Greenberg A.J."/>
            <person name="Griffiths-Jones S."/>
            <person name="Gross S."/>
            <person name="Guigo R."/>
            <person name="Gustafson E.A."/>
            <person name="Haerty W."/>
            <person name="Hahn M.W."/>
            <person name="Halligan D.L."/>
            <person name="Halpern A.L."/>
            <person name="Halter G.M."/>
            <person name="Han M.V."/>
            <person name="Heger A."/>
            <person name="Hillier L."/>
            <person name="Hinrichs A.S."/>
            <person name="Holmes I."/>
            <person name="Hoskins R.A."/>
            <person name="Hubisz M.J."/>
            <person name="Hultmark D."/>
            <person name="Huntley M.A."/>
            <person name="Jaffe D.B."/>
            <person name="Jagadeeshan S."/>
            <person name="Jeck W.R."/>
            <person name="Johnson J."/>
            <person name="Jones C.D."/>
            <person name="Jordan W.C."/>
            <person name="Karpen G.H."/>
            <person name="Kataoka E."/>
            <person name="Keightley P.D."/>
            <person name="Kheradpour P."/>
            <person name="Kirkness E.F."/>
            <person name="Koerich L.B."/>
            <person name="Kristiansen K."/>
            <person name="Kudrna D."/>
            <person name="Kulathinal R.J."/>
            <person name="Kumar S."/>
            <person name="Kwok R."/>
            <person name="Lander E."/>
            <person name="Langley C.H."/>
            <person name="Lapoint R."/>
            <person name="Lazzaro B.P."/>
            <person name="Lee S.J."/>
            <person name="Levesque L."/>
            <person name="Li R."/>
            <person name="Lin C.F."/>
            <person name="Lin M.F."/>
            <person name="Lindblad-Toh K."/>
            <person name="Llopart A."/>
            <person name="Long M."/>
            <person name="Low L."/>
            <person name="Lozovsky E."/>
            <person name="Lu J."/>
            <person name="Luo M."/>
            <person name="Machado C.A."/>
            <person name="Makalowski W."/>
            <person name="Marzo M."/>
            <person name="Matsuda M."/>
            <person name="Matzkin L."/>
            <person name="McAllister B."/>
            <person name="McBride C.S."/>
            <person name="McKernan B."/>
            <person name="McKernan K."/>
            <person name="Mendez-Lago M."/>
            <person name="Minx P."/>
            <person name="Mollenhauer M.U."/>
            <person name="Montooth K."/>
            <person name="Mount S.M."/>
            <person name="Mu X."/>
            <person name="Myers E."/>
            <person name="Negre B."/>
            <person name="Newfeld S."/>
            <person name="Nielsen R."/>
            <person name="Noor M.A."/>
            <person name="O'Grady P."/>
            <person name="Pachter L."/>
            <person name="Papaceit M."/>
            <person name="Parisi M.J."/>
            <person name="Parisi M."/>
            <person name="Parts L."/>
            <person name="Pedersen J.S."/>
            <person name="Pesole G."/>
            <person name="Phillippy A.M."/>
            <person name="Ponting C.P."/>
            <person name="Pop M."/>
            <person name="Porcelli D."/>
            <person name="Powell J.R."/>
            <person name="Prohaska S."/>
            <person name="Pruitt K."/>
            <person name="Puig M."/>
            <person name="Quesneville H."/>
            <person name="Ram K.R."/>
            <person name="Rand D."/>
            <person name="Rasmussen M.D."/>
            <person name="Reed L.K."/>
            <person name="Reenan R."/>
            <person name="Reily A."/>
            <person name="Remington K.A."/>
            <person name="Rieger T.T."/>
            <person name="Ritchie M.G."/>
            <person name="Robin C."/>
            <person name="Rogers Y.H."/>
            <person name="Rohde C."/>
            <person name="Rozas J."/>
            <person name="Rubenfield M.J."/>
            <person name="Ruiz A."/>
            <person name="Russo S."/>
            <person name="Salzberg S.L."/>
            <person name="Sanchez-Gracia A."/>
            <person name="Saranga D.J."/>
            <person name="Sato H."/>
            <person name="Schaeffer S.W."/>
            <person name="Schatz M.C."/>
            <person name="Schlenke T."/>
            <person name="Schwartz R."/>
            <person name="Segarra C."/>
            <person name="Singh R.S."/>
            <person name="Sirot L."/>
            <person name="Sirota M."/>
            <person name="Sisneros N.B."/>
            <person name="Smith C.D."/>
            <person name="Smith T.F."/>
            <person name="Spieth J."/>
            <person name="Stage D.E."/>
            <person name="Stark A."/>
            <person name="Stephan W."/>
            <person name="Strausberg R.L."/>
            <person name="Strempel S."/>
            <person name="Sturgill D."/>
            <person name="Sutton G."/>
            <person name="Sutton G.G."/>
            <person name="Tao W."/>
            <person name="Teichmann S."/>
            <person name="Tobari Y.N."/>
            <person name="Tomimura Y."/>
            <person name="Tsolas J.M."/>
            <person name="Valente V.L."/>
            <person name="Venter E."/>
            <person name="Venter J.C."/>
            <person name="Vicario S."/>
            <person name="Vieira F.G."/>
            <person name="Vilella A.J."/>
            <person name="Villasante A."/>
            <person name="Walenz B."/>
            <person name="Wang J."/>
            <person name="Wasserman M."/>
            <person name="Watts T."/>
            <person name="Wilson D."/>
            <person name="Wilson R.K."/>
            <person name="Wing R.A."/>
            <person name="Wolfner M.F."/>
            <person name="Wong A."/>
            <person name="Wong G.K."/>
            <person name="Wu C.I."/>
            <person name="Wu G."/>
            <person name="Yamamoto D."/>
            <person name="Yang H.P."/>
            <person name="Yang S.P."/>
            <person name="Yorke J.A."/>
            <person name="Yoshida K."/>
            <person name="Zdobnov E."/>
            <person name="Zhang P."/>
            <person name="Zhang Y."/>
            <person name="Zimin A.V."/>
            <person name="Baldwin J."/>
            <person name="Abdouelleil A."/>
            <person name="Abdulkadir J."/>
            <person name="Abebe A."/>
            <person name="Abera B."/>
            <person name="Abreu J."/>
            <person name="Acer S.C."/>
            <person name="Aftuck L."/>
            <person name="Alexander A."/>
            <person name="An P."/>
            <person name="Anderson E."/>
            <person name="Anderson S."/>
            <person name="Arachi H."/>
            <person name="Azer M."/>
            <person name="Bachantsang P."/>
            <person name="Barry A."/>
            <person name="Bayul T."/>
            <person name="Berlin A."/>
            <person name="Bessette D."/>
            <person name="Bloom T."/>
            <person name="Blye J."/>
            <person name="Boguslavskiy L."/>
            <person name="Bonnet C."/>
            <person name="Boukhgalter B."/>
            <person name="Bourzgui I."/>
            <person name="Brown A."/>
            <person name="Cahill P."/>
            <person name="Channer S."/>
            <person name="Cheshatsang Y."/>
            <person name="Chuda L."/>
            <person name="Citroen M."/>
            <person name="Collymore A."/>
            <person name="Cooke P."/>
            <person name="Costello M."/>
            <person name="D'Aco K."/>
            <person name="Daza R."/>
            <person name="De Haan G."/>
            <person name="DeGray S."/>
            <person name="DeMaso C."/>
            <person name="Dhargay N."/>
            <person name="Dooley K."/>
            <person name="Dooley E."/>
            <person name="Doricent M."/>
            <person name="Dorje P."/>
            <person name="Dorjee K."/>
            <person name="Dupes A."/>
            <person name="Elong R."/>
            <person name="Falk J."/>
            <person name="Farina A."/>
            <person name="Faro S."/>
            <person name="Ferguson D."/>
            <person name="Fisher S."/>
            <person name="Foley C.D."/>
            <person name="Franke A."/>
            <person name="Friedrich D."/>
            <person name="Gadbois L."/>
            <person name="Gearin G."/>
            <person name="Gearin C.R."/>
            <person name="Giannoukos G."/>
            <person name="Goode T."/>
            <person name="Graham J."/>
            <person name="Grandbois E."/>
            <person name="Grewal S."/>
            <person name="Gyaltsen K."/>
            <person name="Hafez N."/>
            <person name="Hagos B."/>
            <person name="Hall J."/>
            <person name="Henson C."/>
            <person name="Hollinger A."/>
            <person name="Honan T."/>
            <person name="Huard M.D."/>
            <person name="Hughes L."/>
            <person name="Hurhula B."/>
            <person name="Husby M.E."/>
            <person name="Kamat A."/>
            <person name="Kanga B."/>
            <person name="Kashin S."/>
            <person name="Khazanovich D."/>
            <person name="Kisner P."/>
            <person name="Lance K."/>
            <person name="Lara M."/>
            <person name="Lee W."/>
            <person name="Lennon N."/>
            <person name="Letendre F."/>
            <person name="LeVine R."/>
            <person name="Lipovsky A."/>
            <person name="Liu X."/>
            <person name="Liu J."/>
            <person name="Liu S."/>
            <person name="Lokyitsang T."/>
            <person name="Lokyitsang Y."/>
            <person name="Lubonja R."/>
            <person name="Lui A."/>
            <person name="MacDonald P."/>
            <person name="Magnisalis V."/>
            <person name="Maru K."/>
            <person name="Matthews C."/>
            <person name="McCusker W."/>
            <person name="McDonough S."/>
            <person name="Mehta T."/>
            <person name="Meldrim J."/>
            <person name="Meneus L."/>
            <person name="Mihai O."/>
            <person name="Mihalev A."/>
            <person name="Mihova T."/>
            <person name="Mittelman R."/>
            <person name="Mlenga V."/>
            <person name="Montmayeur A."/>
            <person name="Mulrain L."/>
            <person name="Navidi A."/>
            <person name="Naylor J."/>
            <person name="Negash T."/>
            <person name="Nguyen T."/>
            <person name="Nguyen N."/>
            <person name="Nicol R."/>
            <person name="Norbu C."/>
            <person name="Norbu N."/>
            <person name="Novod N."/>
            <person name="O'Neill B."/>
            <person name="Osman S."/>
            <person name="Markiewicz E."/>
            <person name="Oyono O.L."/>
            <person name="Patti C."/>
            <person name="Phunkhang P."/>
            <person name="Pierre F."/>
            <person name="Priest M."/>
            <person name="Raghuraman S."/>
            <person name="Rege F."/>
            <person name="Reyes R."/>
            <person name="Rise C."/>
            <person name="Rogov P."/>
            <person name="Ross K."/>
            <person name="Ryan E."/>
            <person name="Settipalli S."/>
            <person name="Shea T."/>
            <person name="Sherpa N."/>
            <person name="Shi L."/>
            <person name="Shih D."/>
            <person name="Sparrow T."/>
            <person name="Spaulding J."/>
            <person name="Stalker J."/>
            <person name="Stange-Thomann N."/>
            <person name="Stavropoulos S."/>
            <person name="Stone C."/>
            <person name="Strader C."/>
            <person name="Tesfaye S."/>
            <person name="Thomson T."/>
            <person name="Thoulutsang Y."/>
            <person name="Thoulutsang D."/>
            <person name="Topham K."/>
            <person name="Topping I."/>
            <person name="Tsamla T."/>
            <person name="Vassiliev H."/>
            <person name="Vo A."/>
            <person name="Wangchuk T."/>
            <person name="Wangdi T."/>
            <person name="Weiand M."/>
            <person name="Wilkinson J."/>
            <person name="Wilson A."/>
            <person name="Yadav S."/>
            <person name="Young G."/>
            <person name="Yu Q."/>
            <person name="Zembek L."/>
            <person name="Zhong D."/>
            <person name="Zimmer A."/>
            <person name="Zwirko Z."/>
            <person name="Jaffe D.B."/>
            <person name="Alvarez P."/>
            <person name="Brockman W."/>
            <person name="Butler J."/>
            <person name="Chin C."/>
            <person name="Gnerre S."/>
            <person name="Grabherr M."/>
            <person name="Kleber M."/>
            <person name="Mauceli E."/>
            <person name="MacCallum I."/>
        </authorList>
    </citation>
    <scope>NUCLEOTIDE SEQUENCE [LARGE SCALE GENOMIC DNA]</scope>
    <source>
        <strain evidence="15">Tucson 14024-0371.13</strain>
    </source>
</reference>
<dbReference type="Gene3D" id="3.30.1640.30">
    <property type="match status" value="1"/>
</dbReference>
<evidence type="ECO:0000256" key="5">
    <source>
        <dbReference type="ARBA" id="ARBA00022801"/>
    </source>
</evidence>
<keyword evidence="4 11" id="KW-0732">Signal</keyword>
<dbReference type="PROSITE" id="PS50240">
    <property type="entry name" value="TRYPSIN_DOM"/>
    <property type="match status" value="1"/>
</dbReference>
<dbReference type="OMA" id="EDIRVHP"/>
<evidence type="ECO:0000256" key="8">
    <source>
        <dbReference type="ARBA" id="ARBA00023145"/>
    </source>
</evidence>
<comment type="subcellular location">
    <subcellularLocation>
        <location evidence="1 11">Secreted</location>
    </subcellularLocation>
</comment>
<dbReference type="SMART" id="SM00680">
    <property type="entry name" value="CLIP"/>
    <property type="match status" value="1"/>
</dbReference>
<dbReference type="InterPro" id="IPR001254">
    <property type="entry name" value="Trypsin_dom"/>
</dbReference>
<dbReference type="HOGENOM" id="CLU_006842_0_3_1"/>
<comment type="similarity">
    <text evidence="10 11">Belongs to the peptidase S1 family. CLIP subfamily.</text>
</comment>
<evidence type="ECO:0000313" key="14">
    <source>
        <dbReference type="EMBL" id="EDV30424.1"/>
    </source>
</evidence>
<evidence type="ECO:0000256" key="3">
    <source>
        <dbReference type="ARBA" id="ARBA00022670"/>
    </source>
</evidence>
<dbReference type="GO" id="GO:0006508">
    <property type="term" value="P:proteolysis"/>
    <property type="evidence" value="ECO:0007669"/>
    <property type="project" value="UniProtKB-KW"/>
</dbReference>
<keyword evidence="5 11" id="KW-0378">Hydrolase</keyword>
<dbReference type="InterPro" id="IPR043504">
    <property type="entry name" value="Peptidase_S1_PA_chymotrypsin"/>
</dbReference>
<dbReference type="eggNOG" id="KOG3627">
    <property type="taxonomic scope" value="Eukaryota"/>
</dbReference>
<dbReference type="SMART" id="SM00020">
    <property type="entry name" value="Tryp_SPc"/>
    <property type="match status" value="1"/>
</dbReference>
<evidence type="ECO:0000313" key="15">
    <source>
        <dbReference type="Proteomes" id="UP000007801"/>
    </source>
</evidence>
<evidence type="ECO:0000256" key="1">
    <source>
        <dbReference type="ARBA" id="ARBA00004613"/>
    </source>
</evidence>
<keyword evidence="9" id="KW-1015">Disulfide bond</keyword>
<keyword evidence="2 11" id="KW-0964">Secreted</keyword>
<dbReference type="KEGG" id="dan:6505924"/>
<dbReference type="PANTHER" id="PTHR24256">
    <property type="entry name" value="TRYPTASE-RELATED"/>
    <property type="match status" value="1"/>
</dbReference>
<dbReference type="GO" id="GO:0005576">
    <property type="term" value="C:extracellular region"/>
    <property type="evidence" value="ECO:0007669"/>
    <property type="project" value="UniProtKB-SubCell"/>
</dbReference>
<gene>
    <name evidence="14" type="primary">Dana\GF23282</name>
    <name evidence="14" type="synonym">dana_GLEANR_7939</name>
    <name evidence="14" type="ORF">GF23282</name>
</gene>
<keyword evidence="8" id="KW-0865">Zymogen</keyword>
<evidence type="ECO:0000256" key="2">
    <source>
        <dbReference type="ARBA" id="ARBA00022525"/>
    </source>
</evidence>
<evidence type="ECO:0000256" key="10">
    <source>
        <dbReference type="ARBA" id="ARBA00024195"/>
    </source>
</evidence>
<keyword evidence="3 11" id="KW-0645">Protease</keyword>
<dbReference type="Pfam" id="PF00089">
    <property type="entry name" value="Trypsin"/>
    <property type="match status" value="1"/>
</dbReference>
<dbReference type="Proteomes" id="UP000007801">
    <property type="component" value="Unassembled WGS sequence"/>
</dbReference>
<dbReference type="InterPro" id="IPR018114">
    <property type="entry name" value="TRYPSIN_HIS"/>
</dbReference>
<protein>
    <recommendedName>
        <fullName evidence="11">CLIP domain-containing serine protease</fullName>
        <ecNumber evidence="11">3.4.21.-</ecNumber>
    </recommendedName>
</protein>
<dbReference type="EC" id="3.4.21.-" evidence="11"/>
<feature type="domain" description="Peptidase S1" evidence="12">
    <location>
        <begin position="124"/>
        <end position="376"/>
    </location>
</feature>
<feature type="chain" id="PRO_5023961994" description="CLIP domain-containing serine protease" evidence="11">
    <location>
        <begin position="24"/>
        <end position="376"/>
    </location>
</feature>
<dbReference type="Gene3D" id="2.40.10.10">
    <property type="entry name" value="Trypsin-like serine proteases"/>
    <property type="match status" value="2"/>
</dbReference>
<dbReference type="PROSITE" id="PS51888">
    <property type="entry name" value="CLIP"/>
    <property type="match status" value="1"/>
</dbReference>
<evidence type="ECO:0000256" key="6">
    <source>
        <dbReference type="ARBA" id="ARBA00022825"/>
    </source>
</evidence>
<dbReference type="CDD" id="cd00190">
    <property type="entry name" value="Tryp_SPc"/>
    <property type="match status" value="1"/>
</dbReference>
<evidence type="ECO:0000256" key="9">
    <source>
        <dbReference type="ARBA" id="ARBA00023157"/>
    </source>
</evidence>
<proteinExistence type="inferred from homology"/>
<keyword evidence="15" id="KW-1185">Reference proteome</keyword>
<dbReference type="PROSITE" id="PS00134">
    <property type="entry name" value="TRYPSIN_HIS"/>
    <property type="match status" value="1"/>
</dbReference>
<dbReference type="InterPro" id="IPR051487">
    <property type="entry name" value="Ser/Thr_Proteases_Immune/Dev"/>
</dbReference>
<evidence type="ECO:0000259" key="12">
    <source>
        <dbReference type="PROSITE" id="PS50240"/>
    </source>
</evidence>
<evidence type="ECO:0000256" key="7">
    <source>
        <dbReference type="ARBA" id="ARBA00022837"/>
    </source>
</evidence>
<dbReference type="STRING" id="7217.B3MT34"/>
<dbReference type="InterPro" id="IPR009003">
    <property type="entry name" value="Peptidase_S1_PA"/>
</dbReference>
<evidence type="ECO:0000259" key="13">
    <source>
        <dbReference type="PROSITE" id="PS51888"/>
    </source>
</evidence>
<dbReference type="InterPro" id="IPR001314">
    <property type="entry name" value="Peptidase_S1A"/>
</dbReference>
<organism evidence="14 15">
    <name type="scientific">Drosophila ananassae</name>
    <name type="common">Fruit fly</name>
    <dbReference type="NCBI Taxonomy" id="7217"/>
    <lineage>
        <taxon>Eukaryota</taxon>
        <taxon>Metazoa</taxon>
        <taxon>Ecdysozoa</taxon>
        <taxon>Arthropoda</taxon>
        <taxon>Hexapoda</taxon>
        <taxon>Insecta</taxon>
        <taxon>Pterygota</taxon>
        <taxon>Neoptera</taxon>
        <taxon>Endopterygota</taxon>
        <taxon>Diptera</taxon>
        <taxon>Brachycera</taxon>
        <taxon>Muscomorpha</taxon>
        <taxon>Ephydroidea</taxon>
        <taxon>Drosophilidae</taxon>
        <taxon>Drosophila</taxon>
        <taxon>Sophophora</taxon>
    </lineage>
</organism>
<feature type="signal peptide" evidence="11">
    <location>
        <begin position="1"/>
        <end position="23"/>
    </location>
</feature>
<feature type="domain" description="Clip" evidence="13">
    <location>
        <begin position="26"/>
        <end position="81"/>
    </location>
</feature>
<dbReference type="PRINTS" id="PR00722">
    <property type="entry name" value="CHYMOTRYPSIN"/>
</dbReference>
<dbReference type="InParanoid" id="B3MT34"/>
<dbReference type="SMR" id="B3MT34"/>
<dbReference type="GeneID" id="6505924"/>
<dbReference type="InterPro" id="IPR038565">
    <property type="entry name" value="CLIP_sf"/>
</dbReference>
<keyword evidence="7" id="KW-0106">Calcium</keyword>
<name>B3MT34_DROAN</name>
<dbReference type="FunFam" id="2.40.10.10:FF:000146">
    <property type="entry name" value="Serine protease 53"/>
    <property type="match status" value="1"/>
</dbReference>
<dbReference type="Pfam" id="PF12032">
    <property type="entry name" value="CLIP"/>
    <property type="match status" value="1"/>
</dbReference>
<dbReference type="OrthoDB" id="547031at2759"/>
<accession>B3MT34</accession>
<dbReference type="GO" id="GO:0004252">
    <property type="term" value="F:serine-type endopeptidase activity"/>
    <property type="evidence" value="ECO:0007669"/>
    <property type="project" value="UniProtKB-UniRule"/>
</dbReference>
<sequence length="376" mass="42136">MGLLMASLGLCLILIGMPLLVLSQNRCLTLSGSTGQCIRAQECPFVNQLLNVYGRSIPDYFRSQLRQMTCNSGRGGAYVCCQINTLVPQVQTKTQSTDINRIDQQGLRLLNSITQCGNQGNPKVSGGRPARQGSFPWMALLKYDIDDPRPFRCSGSLITENHILTAAHCIVQQPDVIAVRMGEHDLETERDCAVLGGTKVVCQEYEDYEVEDIRVHPNYVHGQIHYDIAVIKVKGIIRPKSHIKPICLPIEEKSQDLSYNQDFYIAGWGRTDKTDEPSVLQKAIIQRKGLDECRQFYGNDEVNDNHICATGSELKHTCQGDSGGPVFIKHRFKNSFRFVQYGIVSFGEKRCGQNQNQPGLFANVLDMLPWITQNLQ</sequence>
<keyword evidence="6 11" id="KW-0720">Serine protease</keyword>
<evidence type="ECO:0000256" key="4">
    <source>
        <dbReference type="ARBA" id="ARBA00022729"/>
    </source>
</evidence>
<dbReference type="InterPro" id="IPR022700">
    <property type="entry name" value="CLIP"/>
</dbReference>
<dbReference type="AlphaFoldDB" id="B3MT34"/>
<dbReference type="SUPFAM" id="SSF50494">
    <property type="entry name" value="Trypsin-like serine proteases"/>
    <property type="match status" value="1"/>
</dbReference>